<keyword evidence="6 16" id="KW-0349">Heme</keyword>
<keyword evidence="13 16" id="KW-0496">Mitochondrion</keyword>
<name>A0A8C9AF29_PROSS</name>
<reference evidence="17" key="2">
    <citation type="submission" date="2025-09" db="UniProtKB">
        <authorList>
            <consortium name="Ensembl"/>
        </authorList>
    </citation>
    <scope>IDENTIFICATION</scope>
</reference>
<keyword evidence="12 16" id="KW-0408">Iron</keyword>
<evidence type="ECO:0000313" key="17">
    <source>
        <dbReference type="Ensembl" id="ENSPSMP00000029364.1"/>
    </source>
</evidence>
<dbReference type="GO" id="GO:0045277">
    <property type="term" value="C:respiratory chain complex IV"/>
    <property type="evidence" value="ECO:0007669"/>
    <property type="project" value="UniProtKB-UniRule"/>
</dbReference>
<comment type="subunit">
    <text evidence="16">Component of the cytochrome c oxidase (complex IV, CIV), a multisubunit enzyme composed of a catalytic core of 3 subunits and several supernumerary subunits. The complex exists as a monomer or a dimer and forms supercomplexes (SCs) in the inner mitochondrial membrane with ubiquinol-cytochrome c oxidoreductase (cytochrome b-c1 complex, complex III, CIII).</text>
</comment>
<dbReference type="Gene3D" id="1.25.40.40">
    <property type="entry name" value="Cytochrome c oxidase, subunit Va/VI"/>
    <property type="match status" value="1"/>
</dbReference>
<evidence type="ECO:0000256" key="5">
    <source>
        <dbReference type="ARBA" id="ARBA00022553"/>
    </source>
</evidence>
<evidence type="ECO:0000256" key="4">
    <source>
        <dbReference type="ARBA" id="ARBA00021968"/>
    </source>
</evidence>
<keyword evidence="9" id="KW-0832">Ubl conjugation</keyword>
<evidence type="ECO:0000256" key="11">
    <source>
        <dbReference type="ARBA" id="ARBA00022990"/>
    </source>
</evidence>
<evidence type="ECO:0000256" key="14">
    <source>
        <dbReference type="ARBA" id="ARBA00023136"/>
    </source>
</evidence>
<dbReference type="PANTHER" id="PTHR14200">
    <property type="entry name" value="CYTOCHROME C OXIDASE POLYPEPTIDE"/>
    <property type="match status" value="1"/>
</dbReference>
<dbReference type="InterPro" id="IPR003204">
    <property type="entry name" value="Cyt_c_oxidase_su5A/6"/>
</dbReference>
<reference evidence="17" key="1">
    <citation type="submission" date="2025-08" db="UniProtKB">
        <authorList>
            <consortium name="Ensembl"/>
        </authorList>
    </citation>
    <scope>IDENTIFICATION</scope>
</reference>
<protein>
    <recommendedName>
        <fullName evidence="4 16">Cytochrome c oxidase subunit 5A, mitochondrial</fullName>
    </recommendedName>
    <alternativeName>
        <fullName evidence="15 16">Cytochrome c oxidase polypeptide Va</fullName>
    </alternativeName>
</protein>
<evidence type="ECO:0000256" key="12">
    <source>
        <dbReference type="ARBA" id="ARBA00023004"/>
    </source>
</evidence>
<evidence type="ECO:0000256" key="3">
    <source>
        <dbReference type="ARBA" id="ARBA00007972"/>
    </source>
</evidence>
<dbReference type="AlphaFoldDB" id="A0A8C9AF29"/>
<dbReference type="GO" id="GO:0006123">
    <property type="term" value="P:mitochondrial electron transport, cytochrome c to oxygen"/>
    <property type="evidence" value="ECO:0007669"/>
    <property type="project" value="UniProtKB-UniRule"/>
</dbReference>
<dbReference type="SUPFAM" id="SSF48479">
    <property type="entry name" value="Cytochrome c oxidase subunit E"/>
    <property type="match status" value="1"/>
</dbReference>
<dbReference type="UniPathway" id="UPA00705"/>
<sequence>MVPEPKIIDAALWACKQLNDLTSTIHILGVVKDKKEIYHYVIQELRPTLNKLGISTPEELSLDKV</sequence>
<dbReference type="GO" id="GO:0046872">
    <property type="term" value="F:metal ion binding"/>
    <property type="evidence" value="ECO:0007669"/>
    <property type="project" value="UniProtKB-UniRule"/>
</dbReference>
<organism evidence="17 18">
    <name type="scientific">Prolemur simus</name>
    <name type="common">Greater bamboo lemur</name>
    <name type="synonym">Hapalemur simus</name>
    <dbReference type="NCBI Taxonomy" id="1328070"/>
    <lineage>
        <taxon>Eukaryota</taxon>
        <taxon>Metazoa</taxon>
        <taxon>Chordata</taxon>
        <taxon>Craniata</taxon>
        <taxon>Vertebrata</taxon>
        <taxon>Euteleostomi</taxon>
        <taxon>Mammalia</taxon>
        <taxon>Eutheria</taxon>
        <taxon>Euarchontoglires</taxon>
        <taxon>Primates</taxon>
        <taxon>Strepsirrhini</taxon>
        <taxon>Lemuriformes</taxon>
        <taxon>Lemuridae</taxon>
        <taxon>Prolemur</taxon>
    </lineage>
</organism>
<evidence type="ECO:0000256" key="16">
    <source>
        <dbReference type="RuleBase" id="RU368103"/>
    </source>
</evidence>
<dbReference type="Ensembl" id="ENSPSMT00000033898.1">
    <property type="protein sequence ID" value="ENSPSMP00000029364.1"/>
    <property type="gene ID" value="ENSPSMG00000020395.1"/>
</dbReference>
<dbReference type="Proteomes" id="UP000694414">
    <property type="component" value="Unplaced"/>
</dbReference>
<evidence type="ECO:0000256" key="6">
    <source>
        <dbReference type="ARBA" id="ARBA00022617"/>
    </source>
</evidence>
<evidence type="ECO:0000256" key="15">
    <source>
        <dbReference type="ARBA" id="ARBA00031049"/>
    </source>
</evidence>
<evidence type="ECO:0000256" key="8">
    <source>
        <dbReference type="ARBA" id="ARBA00022792"/>
    </source>
</evidence>
<dbReference type="PANTHER" id="PTHR14200:SF16">
    <property type="entry name" value="CYTOCHROME C OXIDASE SUBUNIT 5A, MITOCHONDRIAL"/>
    <property type="match status" value="1"/>
</dbReference>
<comment type="similarity">
    <text evidence="3 16">Belongs to the cytochrome c oxidase subunit 5A family.</text>
</comment>
<keyword evidence="8 16" id="KW-0999">Mitochondrion inner membrane</keyword>
<dbReference type="GO" id="GO:0005743">
    <property type="term" value="C:mitochondrial inner membrane"/>
    <property type="evidence" value="ECO:0007669"/>
    <property type="project" value="UniProtKB-SubCell"/>
</dbReference>
<evidence type="ECO:0000256" key="1">
    <source>
        <dbReference type="ARBA" id="ARBA00004443"/>
    </source>
</evidence>
<dbReference type="GeneTree" id="ENSGT00390000001424"/>
<keyword evidence="7 16" id="KW-0479">Metal-binding</keyword>
<evidence type="ECO:0000313" key="18">
    <source>
        <dbReference type="Proteomes" id="UP000694414"/>
    </source>
</evidence>
<accession>A0A8C9AF29</accession>
<comment type="pathway">
    <text evidence="2 16">Energy metabolism; oxidative phosphorylation.</text>
</comment>
<proteinExistence type="inferred from homology"/>
<evidence type="ECO:0000256" key="9">
    <source>
        <dbReference type="ARBA" id="ARBA00022843"/>
    </source>
</evidence>
<keyword evidence="11" id="KW-0007">Acetylation</keyword>
<dbReference type="InterPro" id="IPR036545">
    <property type="entry name" value="Cyt_c_oxidase_su5A/6_sf"/>
</dbReference>
<keyword evidence="10 16" id="KW-0809">Transit peptide</keyword>
<keyword evidence="5" id="KW-0597">Phosphoprotein</keyword>
<evidence type="ECO:0000256" key="2">
    <source>
        <dbReference type="ARBA" id="ARBA00004673"/>
    </source>
</evidence>
<evidence type="ECO:0000256" key="13">
    <source>
        <dbReference type="ARBA" id="ARBA00023128"/>
    </source>
</evidence>
<dbReference type="Pfam" id="PF02284">
    <property type="entry name" value="COX5A"/>
    <property type="match status" value="1"/>
</dbReference>
<comment type="function">
    <text evidence="16">Component of the cytochrome c oxidase, the last enzyme in the mitochondrial electron transport chain which drives oxidative phosphorylation. The respiratory chain contains 3 multisubunit complexes succinate dehydrogenase (complex II, CII), ubiquinol-cytochrome c oxidoreductase (cytochrome b-c1 complex, complex III, CIII) and cytochrome c oxidase (complex IV, CIV), that cooperate to transfer electrons derived from NADH and succinate to molecular oxygen, creating an electrochemical gradient over the inner membrane that drives transmembrane transport and the ATP synthase. Cytochrome c oxidase is the component of the respiratory chain that catalyzes the reduction of oxygen to water. Electrons originating from reduced cytochrome c in the intermembrane space (IMS) are transferred via the dinuclear copper A center (CU(A)) of subunit 2 and heme A of subunit 1 to the active site in subunit 1, a binuclear center (BNC) formed by heme A3 and copper B (CU(B)). The BNC reduces molecular oxygen to 2 water molecules using 4 electrons from cytochrome c in the IMS and 4 protons from the mitochondrial matrix.</text>
</comment>
<keyword evidence="14 16" id="KW-0472">Membrane</keyword>
<evidence type="ECO:0000256" key="7">
    <source>
        <dbReference type="ARBA" id="ARBA00022723"/>
    </source>
</evidence>
<keyword evidence="18" id="KW-1185">Reference proteome</keyword>
<evidence type="ECO:0000256" key="10">
    <source>
        <dbReference type="ARBA" id="ARBA00022946"/>
    </source>
</evidence>
<comment type="subcellular location">
    <subcellularLocation>
        <location evidence="1 16">Mitochondrion inner membrane</location>
        <topology evidence="1 16">Peripheral membrane protein</topology>
        <orientation evidence="1 16">Matrix side</orientation>
    </subcellularLocation>
</comment>